<dbReference type="InterPro" id="IPR010730">
    <property type="entry name" value="HET"/>
</dbReference>
<evidence type="ECO:0000313" key="2">
    <source>
        <dbReference type="EMBL" id="CAG5156530.1"/>
    </source>
</evidence>
<reference evidence="2" key="1">
    <citation type="submission" date="2021-05" db="EMBL/GenBank/DDBJ databases">
        <authorList>
            <person name="Stam R."/>
        </authorList>
    </citation>
    <scope>NUCLEOTIDE SEQUENCE</scope>
    <source>
        <strain evidence="2">CS162</strain>
    </source>
</reference>
<evidence type="ECO:0000259" key="1">
    <source>
        <dbReference type="Pfam" id="PF06985"/>
    </source>
</evidence>
<dbReference type="PANTHER" id="PTHR33112:SF16">
    <property type="entry name" value="HETEROKARYON INCOMPATIBILITY DOMAIN-CONTAINING PROTEIN"/>
    <property type="match status" value="1"/>
</dbReference>
<dbReference type="AlphaFoldDB" id="A0A8J2I5C8"/>
<dbReference type="EMBL" id="CAJRGZ010000017">
    <property type="protein sequence ID" value="CAG5156530.1"/>
    <property type="molecule type" value="Genomic_DNA"/>
</dbReference>
<dbReference type="Pfam" id="PF06985">
    <property type="entry name" value="HET"/>
    <property type="match status" value="2"/>
</dbReference>
<keyword evidence="3" id="KW-1185">Reference proteome</keyword>
<gene>
    <name evidence="2" type="ORF">ALTATR162_LOCUS4327</name>
</gene>
<comment type="caution">
    <text evidence="2">The sequence shown here is derived from an EMBL/GenBank/DDBJ whole genome shotgun (WGS) entry which is preliminary data.</text>
</comment>
<dbReference type="OrthoDB" id="47007at2759"/>
<organism evidence="2 3">
    <name type="scientific">Alternaria atra</name>
    <dbReference type="NCBI Taxonomy" id="119953"/>
    <lineage>
        <taxon>Eukaryota</taxon>
        <taxon>Fungi</taxon>
        <taxon>Dikarya</taxon>
        <taxon>Ascomycota</taxon>
        <taxon>Pezizomycotina</taxon>
        <taxon>Dothideomycetes</taxon>
        <taxon>Pleosporomycetidae</taxon>
        <taxon>Pleosporales</taxon>
        <taxon>Pleosporineae</taxon>
        <taxon>Pleosporaceae</taxon>
        <taxon>Alternaria</taxon>
        <taxon>Alternaria sect. Ulocladioides</taxon>
    </lineage>
</organism>
<dbReference type="Proteomes" id="UP000676310">
    <property type="component" value="Unassembled WGS sequence"/>
</dbReference>
<sequence length="1070" mass="120284">MDKIYNYASNVLVILSEPNANSSALFEELAAADEELALTGDCKRTPPSDAIITLLEDLFQDPWFTRVWVLQEVCGKDSVEYICGSAIFSFHCIRKLYFGYRGTMVTKALWPRSLEWIMGPPDSFTTPQSNLWNRLGETRDYLATDPKDRVFALKSLIGSRQSEMDRLIDYTQSVEECYTHIAAFLLPVVGLRLLTAVRHPHSKEMPSWTPDWSQNLPLHTFYLIDEFDHVANAQPVPLFRTSDSKKHTIWPFLDNTHSGCLELHVTGCRYAQIAEQSQAFKFSDIDDAEGQIKKLYYSFINLGCYFHPEGVRDDPMVLAHLGTTISDAMSSLDGFQLHSHLSRRYTSLGSFAAEQNEETKMSLCGLCQSFDVLDVPKLSPEYNIHSVTSHLYPSLVTMMKKRRKEDQSQNPEPLGLPYHKSIEELEAASAANCAICTVVQRDVAQFHSEYSEAKKDTSDHRARSAGPDWKMFVVQGRSDTGGFMVVSADAEDWSRVWVVAAVGLCVDYDDPLISIIRGRKILPSSEHTLRHALSWVRDCDKQRTNKRCHVDTAPLPARVLDIRSSKSQSITLYEPAGEELGRYAALSYVWGESSPYATTRANIEANKKGIDAEKLPKTFQDAIFVAREMGIGYLWIDALCICQDDSSDWSREASRMSSVYSNAYIMLSATGSPSSTSGLSIFASNRPAPTYSPFAYTATTSGMKGILHAFSASRETNAFGPWSANSELLKNEPLSQRGWALQERWLAPRVLHFGSKQMFFECYCGFRSEEGFYMEGRMDTLFPTTSQPSPPPSSSTDQIKPVTDPTIPITETEPIHQQWSYIIHTYSRRLLTHPSDKLPALSGLARTYQTLTSDTYLAGFWQKTLLQNLIWQAVGKGPTASTSYRAPSWSWAAIDGGIGMFNPGVGFDKGEWFSLATLHSAHITLKNEENPYGEVSAGELVLSAPLERIYPFEGDLEEGEEWPKNHRAAKVKGQGGGSEEYSFAIFDSSKHAEGARDRKLWVAVLWRHRIHEENKDLWKSKEVYHGIVVARVEGKQDVYERLGKIPFADKDLGECEWMSDGSVVDRFTLV</sequence>
<dbReference type="GeneID" id="67015982"/>
<feature type="domain" description="Heterokaryon incompatibility" evidence="1">
    <location>
        <begin position="1"/>
        <end position="72"/>
    </location>
</feature>
<name>A0A8J2I5C8_9PLEO</name>
<accession>A0A8J2I5C8</accession>
<proteinExistence type="predicted"/>
<protein>
    <recommendedName>
        <fullName evidence="1">Heterokaryon incompatibility domain-containing protein</fullName>
    </recommendedName>
</protein>
<dbReference type="RefSeq" id="XP_043167873.1">
    <property type="nucleotide sequence ID" value="XM_043311938.1"/>
</dbReference>
<feature type="domain" description="Heterokaryon incompatibility" evidence="1">
    <location>
        <begin position="583"/>
        <end position="743"/>
    </location>
</feature>
<dbReference type="PANTHER" id="PTHR33112">
    <property type="entry name" value="DOMAIN PROTEIN, PUTATIVE-RELATED"/>
    <property type="match status" value="1"/>
</dbReference>
<evidence type="ECO:0000313" key="3">
    <source>
        <dbReference type="Proteomes" id="UP000676310"/>
    </source>
</evidence>